<organism evidence="1 2">
    <name type="scientific">Tulasnella calospora MUT 4182</name>
    <dbReference type="NCBI Taxonomy" id="1051891"/>
    <lineage>
        <taxon>Eukaryota</taxon>
        <taxon>Fungi</taxon>
        <taxon>Dikarya</taxon>
        <taxon>Basidiomycota</taxon>
        <taxon>Agaricomycotina</taxon>
        <taxon>Agaricomycetes</taxon>
        <taxon>Cantharellales</taxon>
        <taxon>Tulasnellaceae</taxon>
        <taxon>Tulasnella</taxon>
    </lineage>
</organism>
<dbReference type="Proteomes" id="UP000054248">
    <property type="component" value="Unassembled WGS sequence"/>
</dbReference>
<name>A0A0C3LDF4_9AGAM</name>
<evidence type="ECO:0000313" key="2">
    <source>
        <dbReference type="Proteomes" id="UP000054248"/>
    </source>
</evidence>
<reference evidence="1 2" key="1">
    <citation type="submission" date="2014-04" db="EMBL/GenBank/DDBJ databases">
        <authorList>
            <consortium name="DOE Joint Genome Institute"/>
            <person name="Kuo A."/>
            <person name="Girlanda M."/>
            <person name="Perotto S."/>
            <person name="Kohler A."/>
            <person name="Nagy L.G."/>
            <person name="Floudas D."/>
            <person name="Copeland A."/>
            <person name="Barry K.W."/>
            <person name="Cichocki N."/>
            <person name="Veneault-Fourrey C."/>
            <person name="LaButti K."/>
            <person name="Lindquist E.A."/>
            <person name="Lipzen A."/>
            <person name="Lundell T."/>
            <person name="Morin E."/>
            <person name="Murat C."/>
            <person name="Sun H."/>
            <person name="Tunlid A."/>
            <person name="Henrissat B."/>
            <person name="Grigoriev I.V."/>
            <person name="Hibbett D.S."/>
            <person name="Martin F."/>
            <person name="Nordberg H.P."/>
            <person name="Cantor M.N."/>
            <person name="Hua S.X."/>
        </authorList>
    </citation>
    <scope>NUCLEOTIDE SEQUENCE [LARGE SCALE GENOMIC DNA]</scope>
    <source>
        <strain evidence="1 2">MUT 4182</strain>
    </source>
</reference>
<dbReference type="OrthoDB" id="3133278at2759"/>
<protein>
    <submittedName>
        <fullName evidence="1">Uncharacterized protein</fullName>
    </submittedName>
</protein>
<accession>A0A0C3LDF4</accession>
<evidence type="ECO:0000313" key="1">
    <source>
        <dbReference type="EMBL" id="KIO31963.1"/>
    </source>
</evidence>
<keyword evidence="2" id="KW-1185">Reference proteome</keyword>
<dbReference type="EMBL" id="KN822958">
    <property type="protein sequence ID" value="KIO31963.1"/>
    <property type="molecule type" value="Genomic_DNA"/>
</dbReference>
<gene>
    <name evidence="1" type="ORF">M407DRAFT_241575</name>
</gene>
<proteinExistence type="predicted"/>
<reference evidence="2" key="2">
    <citation type="submission" date="2015-01" db="EMBL/GenBank/DDBJ databases">
        <title>Evolutionary Origins and Diversification of the Mycorrhizal Mutualists.</title>
        <authorList>
            <consortium name="DOE Joint Genome Institute"/>
            <consortium name="Mycorrhizal Genomics Consortium"/>
            <person name="Kohler A."/>
            <person name="Kuo A."/>
            <person name="Nagy L.G."/>
            <person name="Floudas D."/>
            <person name="Copeland A."/>
            <person name="Barry K.W."/>
            <person name="Cichocki N."/>
            <person name="Veneault-Fourrey C."/>
            <person name="LaButti K."/>
            <person name="Lindquist E.A."/>
            <person name="Lipzen A."/>
            <person name="Lundell T."/>
            <person name="Morin E."/>
            <person name="Murat C."/>
            <person name="Riley R."/>
            <person name="Ohm R."/>
            <person name="Sun H."/>
            <person name="Tunlid A."/>
            <person name="Henrissat B."/>
            <person name="Grigoriev I.V."/>
            <person name="Hibbett D.S."/>
            <person name="Martin F."/>
        </authorList>
    </citation>
    <scope>NUCLEOTIDE SEQUENCE [LARGE SCALE GENOMIC DNA]</scope>
    <source>
        <strain evidence="2">MUT 4182</strain>
    </source>
</reference>
<sequence>MCRSVNYIYKCNHTHAANEPCPHAAQGYPCSGRQQEKHLALPDACPGCSPAYAKWLALQAQGKSKTRLSKEADEAQRLNEWYRSTLFEPTA</sequence>
<dbReference type="HOGENOM" id="CLU_2428680_0_0_1"/>
<dbReference type="AlphaFoldDB" id="A0A0C3LDF4"/>